<organism evidence="2 3">
    <name type="scientific">Pristionchus mayeri</name>
    <dbReference type="NCBI Taxonomy" id="1317129"/>
    <lineage>
        <taxon>Eukaryota</taxon>
        <taxon>Metazoa</taxon>
        <taxon>Ecdysozoa</taxon>
        <taxon>Nematoda</taxon>
        <taxon>Chromadorea</taxon>
        <taxon>Rhabditida</taxon>
        <taxon>Rhabditina</taxon>
        <taxon>Diplogasteromorpha</taxon>
        <taxon>Diplogasteroidea</taxon>
        <taxon>Neodiplogasteridae</taxon>
        <taxon>Pristionchus</taxon>
    </lineage>
</organism>
<feature type="region of interest" description="Disordered" evidence="1">
    <location>
        <begin position="28"/>
        <end position="57"/>
    </location>
</feature>
<name>A0AAN4YYD8_9BILA</name>
<dbReference type="Proteomes" id="UP001328107">
    <property type="component" value="Unassembled WGS sequence"/>
</dbReference>
<evidence type="ECO:0000313" key="2">
    <source>
        <dbReference type="EMBL" id="GMR30616.1"/>
    </source>
</evidence>
<gene>
    <name evidence="2" type="ORF">PMAYCL1PPCAC_00811</name>
</gene>
<comment type="caution">
    <text evidence="2">The sequence shown here is derived from an EMBL/GenBank/DDBJ whole genome shotgun (WGS) entry which is preliminary data.</text>
</comment>
<evidence type="ECO:0000313" key="3">
    <source>
        <dbReference type="Proteomes" id="UP001328107"/>
    </source>
</evidence>
<accession>A0AAN4YYD8</accession>
<dbReference type="EMBL" id="BTRK01000001">
    <property type="protein sequence ID" value="GMR30616.1"/>
    <property type="molecule type" value="Genomic_DNA"/>
</dbReference>
<sequence length="78" mass="8338">SVVTEPLLANDGSSRVFNKIVHGARREVKASARQSSALRGETVKEEDTKEEEFGTSSSLLANSSVSRSFSTIPLSNSP</sequence>
<protein>
    <submittedName>
        <fullName evidence="2">Uncharacterized protein</fullName>
    </submittedName>
</protein>
<proteinExistence type="predicted"/>
<reference evidence="3" key="1">
    <citation type="submission" date="2022-10" db="EMBL/GenBank/DDBJ databases">
        <title>Genome assembly of Pristionchus species.</title>
        <authorList>
            <person name="Yoshida K."/>
            <person name="Sommer R.J."/>
        </authorList>
    </citation>
    <scope>NUCLEOTIDE SEQUENCE [LARGE SCALE GENOMIC DNA]</scope>
    <source>
        <strain evidence="3">RS5460</strain>
    </source>
</reference>
<evidence type="ECO:0000256" key="1">
    <source>
        <dbReference type="SAM" id="MobiDB-lite"/>
    </source>
</evidence>
<dbReference type="AlphaFoldDB" id="A0AAN4YYD8"/>
<feature type="non-terminal residue" evidence="2">
    <location>
        <position position="1"/>
    </location>
</feature>
<keyword evidence="3" id="KW-1185">Reference proteome</keyword>